<reference evidence="1" key="1">
    <citation type="submission" date="2023-03" db="EMBL/GenBank/DDBJ databases">
        <title>Massive genome expansion in bonnet fungi (Mycena s.s.) driven by repeated elements and novel gene families across ecological guilds.</title>
        <authorList>
            <consortium name="Lawrence Berkeley National Laboratory"/>
            <person name="Harder C.B."/>
            <person name="Miyauchi S."/>
            <person name="Viragh M."/>
            <person name="Kuo A."/>
            <person name="Thoen E."/>
            <person name="Andreopoulos B."/>
            <person name="Lu D."/>
            <person name="Skrede I."/>
            <person name="Drula E."/>
            <person name="Henrissat B."/>
            <person name="Morin E."/>
            <person name="Kohler A."/>
            <person name="Barry K."/>
            <person name="LaButti K."/>
            <person name="Morin E."/>
            <person name="Salamov A."/>
            <person name="Lipzen A."/>
            <person name="Mereny Z."/>
            <person name="Hegedus B."/>
            <person name="Baldrian P."/>
            <person name="Stursova M."/>
            <person name="Weitz H."/>
            <person name="Taylor A."/>
            <person name="Grigoriev I.V."/>
            <person name="Nagy L.G."/>
            <person name="Martin F."/>
            <person name="Kauserud H."/>
        </authorList>
    </citation>
    <scope>NUCLEOTIDE SEQUENCE</scope>
    <source>
        <strain evidence="1">CBHHK002</strain>
    </source>
</reference>
<proteinExistence type="predicted"/>
<gene>
    <name evidence="1" type="ORF">DFH08DRAFT_721475</name>
</gene>
<dbReference type="Proteomes" id="UP001218218">
    <property type="component" value="Unassembled WGS sequence"/>
</dbReference>
<dbReference type="EMBL" id="JARIHO010000099">
    <property type="protein sequence ID" value="KAJ7304702.1"/>
    <property type="molecule type" value="Genomic_DNA"/>
</dbReference>
<dbReference type="AlphaFoldDB" id="A0AAD6Z3A5"/>
<name>A0AAD6Z3A5_9AGAR</name>
<keyword evidence="2" id="KW-1185">Reference proteome</keyword>
<sequence>RISFTAILLSGHTLVRRQCPLAPGYSTIFNSCQGILHCHARIIFHPGERTTTNVTYQEILV</sequence>
<protein>
    <submittedName>
        <fullName evidence="1">Uncharacterized protein</fullName>
    </submittedName>
</protein>
<accession>A0AAD6Z3A5</accession>
<evidence type="ECO:0000313" key="1">
    <source>
        <dbReference type="EMBL" id="KAJ7304702.1"/>
    </source>
</evidence>
<evidence type="ECO:0000313" key="2">
    <source>
        <dbReference type="Proteomes" id="UP001218218"/>
    </source>
</evidence>
<comment type="caution">
    <text evidence="1">The sequence shown here is derived from an EMBL/GenBank/DDBJ whole genome shotgun (WGS) entry which is preliminary data.</text>
</comment>
<feature type="non-terminal residue" evidence="1">
    <location>
        <position position="1"/>
    </location>
</feature>
<organism evidence="1 2">
    <name type="scientific">Mycena albidolilacea</name>
    <dbReference type="NCBI Taxonomy" id="1033008"/>
    <lineage>
        <taxon>Eukaryota</taxon>
        <taxon>Fungi</taxon>
        <taxon>Dikarya</taxon>
        <taxon>Basidiomycota</taxon>
        <taxon>Agaricomycotina</taxon>
        <taxon>Agaricomycetes</taxon>
        <taxon>Agaricomycetidae</taxon>
        <taxon>Agaricales</taxon>
        <taxon>Marasmiineae</taxon>
        <taxon>Mycenaceae</taxon>
        <taxon>Mycena</taxon>
    </lineage>
</organism>